<evidence type="ECO:0000256" key="7">
    <source>
        <dbReference type="SAM" id="Phobius"/>
    </source>
</evidence>
<dbReference type="RefSeq" id="WP_380967904.1">
    <property type="nucleotide sequence ID" value="NZ_JBHTCO010000020.1"/>
</dbReference>
<feature type="transmembrane region" description="Helical" evidence="7">
    <location>
        <begin position="136"/>
        <end position="153"/>
    </location>
</feature>
<dbReference type="InterPro" id="IPR049453">
    <property type="entry name" value="Memb_transporter_dom"/>
</dbReference>
<feature type="domain" description="Integral membrane bound transporter" evidence="8">
    <location>
        <begin position="26"/>
        <end position="146"/>
    </location>
</feature>
<evidence type="ECO:0000313" key="9">
    <source>
        <dbReference type="EMBL" id="MFC7394491.1"/>
    </source>
</evidence>
<reference evidence="10" key="1">
    <citation type="journal article" date="2019" name="Int. J. Syst. Evol. Microbiol.">
        <title>The Global Catalogue of Microorganisms (GCM) 10K type strain sequencing project: providing services to taxonomists for standard genome sequencing and annotation.</title>
        <authorList>
            <consortium name="The Broad Institute Genomics Platform"/>
            <consortium name="The Broad Institute Genome Sequencing Center for Infectious Disease"/>
            <person name="Wu L."/>
            <person name="Ma J."/>
        </authorList>
    </citation>
    <scope>NUCLEOTIDE SEQUENCE [LARGE SCALE GENOMIC DNA]</scope>
    <source>
        <strain evidence="10">CGMCC 1.16305</strain>
    </source>
</reference>
<organism evidence="9 10">
    <name type="scientific">Scopulibacillus cellulosilyticus</name>
    <dbReference type="NCBI Taxonomy" id="2665665"/>
    <lineage>
        <taxon>Bacteria</taxon>
        <taxon>Bacillati</taxon>
        <taxon>Bacillota</taxon>
        <taxon>Bacilli</taxon>
        <taxon>Bacillales</taxon>
        <taxon>Sporolactobacillaceae</taxon>
        <taxon>Scopulibacillus</taxon>
    </lineage>
</organism>
<keyword evidence="10" id="KW-1185">Reference proteome</keyword>
<evidence type="ECO:0000256" key="6">
    <source>
        <dbReference type="ARBA" id="ARBA00043993"/>
    </source>
</evidence>
<dbReference type="Proteomes" id="UP001596505">
    <property type="component" value="Unassembled WGS sequence"/>
</dbReference>
<dbReference type="PANTHER" id="PTHR30509:SF9">
    <property type="entry name" value="MULTIDRUG RESISTANCE PROTEIN MDTO"/>
    <property type="match status" value="1"/>
</dbReference>
<evidence type="ECO:0000259" key="8">
    <source>
        <dbReference type="Pfam" id="PF13515"/>
    </source>
</evidence>
<keyword evidence="2" id="KW-1003">Cell membrane</keyword>
<evidence type="ECO:0000256" key="1">
    <source>
        <dbReference type="ARBA" id="ARBA00004651"/>
    </source>
</evidence>
<comment type="subcellular location">
    <subcellularLocation>
        <location evidence="1">Cell membrane</location>
        <topology evidence="1">Multi-pass membrane protein</topology>
    </subcellularLocation>
</comment>
<name>A0ABW2Q1P3_9BACL</name>
<feature type="transmembrane region" description="Helical" evidence="7">
    <location>
        <begin position="58"/>
        <end position="77"/>
    </location>
</feature>
<evidence type="ECO:0000256" key="3">
    <source>
        <dbReference type="ARBA" id="ARBA00022692"/>
    </source>
</evidence>
<accession>A0ABW2Q1P3</accession>
<dbReference type="EMBL" id="JBHTCO010000020">
    <property type="protein sequence ID" value="MFC7394491.1"/>
    <property type="molecule type" value="Genomic_DNA"/>
</dbReference>
<keyword evidence="3 7" id="KW-0812">Transmembrane</keyword>
<proteinExistence type="inferred from homology"/>
<evidence type="ECO:0000313" key="10">
    <source>
        <dbReference type="Proteomes" id="UP001596505"/>
    </source>
</evidence>
<feature type="transmembrane region" description="Helical" evidence="7">
    <location>
        <begin position="84"/>
        <end position="101"/>
    </location>
</feature>
<keyword evidence="4 7" id="KW-1133">Transmembrane helix</keyword>
<evidence type="ECO:0000256" key="2">
    <source>
        <dbReference type="ARBA" id="ARBA00022475"/>
    </source>
</evidence>
<comment type="caution">
    <text evidence="9">The sequence shown here is derived from an EMBL/GenBank/DDBJ whole genome shotgun (WGS) entry which is preliminary data.</text>
</comment>
<dbReference type="PANTHER" id="PTHR30509">
    <property type="entry name" value="P-HYDROXYBENZOIC ACID EFFLUX PUMP SUBUNIT-RELATED"/>
    <property type="match status" value="1"/>
</dbReference>
<comment type="similarity">
    <text evidence="6">Belongs to the YccS/YhfK family.</text>
</comment>
<protein>
    <submittedName>
        <fullName evidence="9">Aromatic acid exporter family protein</fullName>
    </submittedName>
</protein>
<keyword evidence="5 7" id="KW-0472">Membrane</keyword>
<evidence type="ECO:0000256" key="4">
    <source>
        <dbReference type="ARBA" id="ARBA00022989"/>
    </source>
</evidence>
<dbReference type="Pfam" id="PF13515">
    <property type="entry name" value="FUSC_2"/>
    <property type="match status" value="1"/>
</dbReference>
<sequence>MIKTIVNFFNKTSIIWQTALASAVSWQLAKWSGSKDPFLAPLTAILCLQQSIDKSIRFAFQRVVGTMIGIIVIECIVQFLHVNFWTLFFVILISVSIGYWLNFNQVVVRQISLSVLLVFLLTSHSHEYGIDRLRDTFIGAVISIIVCLFLFPPDFTKKVKQSILTFTDHLSDNFTNTAKWIENGCKIEEGKQIQNNTKNLLNECHQVSTQLESALKNNRLNIYSKKNRARLAEYQQQLLNLRKGYTHISGMVRTTMDWSASGNMTPSDKNIWSQYMHQFAVYIQAWKQTINNQAVYINKQAAQITLPKDMDKIQYRYSLYNAAYEFIQDFKR</sequence>
<evidence type="ECO:0000256" key="5">
    <source>
        <dbReference type="ARBA" id="ARBA00023136"/>
    </source>
</evidence>
<gene>
    <name evidence="9" type="ORF">ACFQRG_16155</name>
</gene>